<dbReference type="HOGENOM" id="CLU_057359_0_0_1"/>
<gene>
    <name evidence="1" type="ORF">PV10_06862</name>
</gene>
<protein>
    <submittedName>
        <fullName evidence="1">Uncharacterized protein</fullName>
    </submittedName>
</protein>
<dbReference type="Proteomes" id="UP000054302">
    <property type="component" value="Unassembled WGS sequence"/>
</dbReference>
<proteinExistence type="predicted"/>
<evidence type="ECO:0000313" key="2">
    <source>
        <dbReference type="Proteomes" id="UP000054302"/>
    </source>
</evidence>
<name>A0A0D1Z6F3_EXOME</name>
<organism evidence="1 2">
    <name type="scientific">Exophiala mesophila</name>
    <name type="common">Black yeast-like fungus</name>
    <dbReference type="NCBI Taxonomy" id="212818"/>
    <lineage>
        <taxon>Eukaryota</taxon>
        <taxon>Fungi</taxon>
        <taxon>Dikarya</taxon>
        <taxon>Ascomycota</taxon>
        <taxon>Pezizomycotina</taxon>
        <taxon>Eurotiomycetes</taxon>
        <taxon>Chaetothyriomycetidae</taxon>
        <taxon>Chaetothyriales</taxon>
        <taxon>Herpotrichiellaceae</taxon>
        <taxon>Exophiala</taxon>
    </lineage>
</organism>
<dbReference type="VEuPathDB" id="FungiDB:PV10_06862"/>
<dbReference type="RefSeq" id="XP_016221038.1">
    <property type="nucleotide sequence ID" value="XM_016371706.1"/>
</dbReference>
<keyword evidence="2" id="KW-1185">Reference proteome</keyword>
<evidence type="ECO:0000313" key="1">
    <source>
        <dbReference type="EMBL" id="KIV89464.1"/>
    </source>
</evidence>
<dbReference type="EMBL" id="KN847524">
    <property type="protein sequence ID" value="KIV89464.1"/>
    <property type="molecule type" value="Genomic_DNA"/>
</dbReference>
<dbReference type="GeneID" id="27324707"/>
<accession>A0A0D1Z6F3</accession>
<dbReference type="OMA" id="LEHIGHQ"/>
<dbReference type="AlphaFoldDB" id="A0A0D1Z6F3"/>
<dbReference type="STRING" id="212818.A0A0D1Z6F3"/>
<reference evidence="1 2" key="1">
    <citation type="submission" date="2015-01" db="EMBL/GenBank/DDBJ databases">
        <title>The Genome Sequence of Exophiala mesophila CBS40295.</title>
        <authorList>
            <consortium name="The Broad Institute Genomics Platform"/>
            <person name="Cuomo C."/>
            <person name="de Hoog S."/>
            <person name="Gorbushina A."/>
            <person name="Stielow B."/>
            <person name="Teixiera M."/>
            <person name="Abouelleil A."/>
            <person name="Chapman S.B."/>
            <person name="Priest M."/>
            <person name="Young S.K."/>
            <person name="Wortman J."/>
            <person name="Nusbaum C."/>
            <person name="Birren B."/>
        </authorList>
    </citation>
    <scope>NUCLEOTIDE SEQUENCE [LARGE SCALE GENOMIC DNA]</scope>
    <source>
        <strain evidence="1 2">CBS 40295</strain>
    </source>
</reference>
<sequence length="363" mass="41128">MAPSRRAQQSISGLISNAIHSPYVCSSCRTNVRFYAQRPKPSSRLWSKTSAAALVPSSSFHTSASTYYATPAPQDYIHPKPAKPQKVEEDLEDFEEYQEAETWDGLEVIGHKQKVVEEKVSFAPFIPTSRPMLKNETLEDHFSKWLYVAILDTVAEKSLGHEIGANDDVQIRRAALTMSLTNTDAGAVLSFDEQEKTLQESLGESEAPSWKNLNRLLSENESNISMFLTTTKLNFKDATTFKILKRFAVLSGHRVPDPVVGEMWKQNRTLSELVTLLTKHYRRARKQVTADIINERQQQASLAQESTNVEVVDKRRLQTLGANVVVHRRRETPVDKEKEVGRWKVIVKELEKRQLPIPGQRGT</sequence>
<dbReference type="OrthoDB" id="6220758at2759"/>